<dbReference type="KEGG" id="fll:EI427_10885"/>
<evidence type="ECO:0000313" key="1">
    <source>
        <dbReference type="EMBL" id="AZQ62720.1"/>
    </source>
</evidence>
<protein>
    <submittedName>
        <fullName evidence="1">Uncharacterized protein</fullName>
    </submittedName>
</protein>
<dbReference type="EMBL" id="CP034562">
    <property type="protein sequence ID" value="AZQ62720.1"/>
    <property type="molecule type" value="Genomic_DNA"/>
</dbReference>
<keyword evidence="2" id="KW-1185">Reference proteome</keyword>
<proteinExistence type="predicted"/>
<reference evidence="1 2" key="1">
    <citation type="submission" date="2018-12" db="EMBL/GenBank/DDBJ databases">
        <title>Flammeovirga pectinis sp. nov., isolated from the gut of the Korean scallop, Patinopecten yessoensis.</title>
        <authorList>
            <person name="Bae J.-W."/>
            <person name="Jeong Y.-S."/>
            <person name="Kang W."/>
        </authorList>
    </citation>
    <scope>NUCLEOTIDE SEQUENCE [LARGE SCALE GENOMIC DNA]</scope>
    <source>
        <strain evidence="1 2">L12M1</strain>
    </source>
</reference>
<accession>A0A3Q9FP58</accession>
<gene>
    <name evidence="1" type="ORF">EI427_10885</name>
</gene>
<dbReference type="AlphaFoldDB" id="A0A3Q9FP58"/>
<sequence length="71" mass="7966">MINKMILFVVLGICSQIKGYAQVESSESNILTTDNAALSFDINKIDVFSFDLIKKNDALYTEIFSAKEDKI</sequence>
<dbReference type="Proteomes" id="UP000267268">
    <property type="component" value="Chromosome 1"/>
</dbReference>
<name>A0A3Q9FP58_9BACT</name>
<dbReference type="OrthoDB" id="9882486at2"/>
<organism evidence="1 2">
    <name type="scientific">Flammeovirga pectinis</name>
    <dbReference type="NCBI Taxonomy" id="2494373"/>
    <lineage>
        <taxon>Bacteria</taxon>
        <taxon>Pseudomonadati</taxon>
        <taxon>Bacteroidota</taxon>
        <taxon>Cytophagia</taxon>
        <taxon>Cytophagales</taxon>
        <taxon>Flammeovirgaceae</taxon>
        <taxon>Flammeovirga</taxon>
    </lineage>
</organism>
<evidence type="ECO:0000313" key="2">
    <source>
        <dbReference type="Proteomes" id="UP000267268"/>
    </source>
</evidence>